<dbReference type="EMBL" id="ASWJ01000009">
    <property type="protein sequence ID" value="EOW80247.1"/>
    <property type="molecule type" value="Genomic_DNA"/>
</dbReference>
<dbReference type="STRING" id="1121865.OMW_01333"/>
<protein>
    <recommendedName>
        <fullName evidence="3">RloB domain-containing protein</fullName>
    </recommendedName>
</protein>
<dbReference type="Proteomes" id="UP000014113">
    <property type="component" value="Unassembled WGS sequence"/>
</dbReference>
<name>S1MTU0_9ENTE</name>
<reference evidence="1 2" key="1">
    <citation type="submission" date="2013-03" db="EMBL/GenBank/DDBJ databases">
        <title>The Genome Sequence of Enterococcus columbae ATCC_51263 (PacBio/Illumina hybrid assembly).</title>
        <authorList>
            <consortium name="The Broad Institute Genomics Platform"/>
            <consortium name="The Broad Institute Genome Sequencing Center for Infectious Disease"/>
            <person name="Earl A."/>
            <person name="Russ C."/>
            <person name="Gilmore M."/>
            <person name="Surin D."/>
            <person name="Walker B."/>
            <person name="Young S."/>
            <person name="Zeng Q."/>
            <person name="Gargeya S."/>
            <person name="Fitzgerald M."/>
            <person name="Haas B."/>
            <person name="Abouelleil A."/>
            <person name="Allen A.W."/>
            <person name="Alvarado L."/>
            <person name="Arachchi H.M."/>
            <person name="Berlin A.M."/>
            <person name="Chapman S.B."/>
            <person name="Gainer-Dewar J."/>
            <person name="Goldberg J."/>
            <person name="Griggs A."/>
            <person name="Gujja S."/>
            <person name="Hansen M."/>
            <person name="Howarth C."/>
            <person name="Imamovic A."/>
            <person name="Ireland A."/>
            <person name="Larimer J."/>
            <person name="McCowan C."/>
            <person name="Murphy C."/>
            <person name="Pearson M."/>
            <person name="Poon T.W."/>
            <person name="Priest M."/>
            <person name="Roberts A."/>
            <person name="Saif S."/>
            <person name="Shea T."/>
            <person name="Sisk P."/>
            <person name="Sykes S."/>
            <person name="Wortman J."/>
            <person name="Nusbaum C."/>
            <person name="Birren B."/>
        </authorList>
    </citation>
    <scope>NUCLEOTIDE SEQUENCE [LARGE SCALE GENOMIC DNA]</scope>
    <source>
        <strain evidence="1 2">ATCC 51263</strain>
    </source>
</reference>
<evidence type="ECO:0000313" key="1">
    <source>
        <dbReference type="EMBL" id="EOW80247.1"/>
    </source>
</evidence>
<gene>
    <name evidence="1" type="ORF">I568_01947</name>
</gene>
<proteinExistence type="predicted"/>
<evidence type="ECO:0000313" key="2">
    <source>
        <dbReference type="Proteomes" id="UP000014113"/>
    </source>
</evidence>
<dbReference type="eggNOG" id="ENOG5032A5E">
    <property type="taxonomic scope" value="Bacteria"/>
</dbReference>
<organism evidence="1 2">
    <name type="scientific">Enterococcus columbae DSM 7374 = ATCC 51263</name>
    <dbReference type="NCBI Taxonomy" id="1121865"/>
    <lineage>
        <taxon>Bacteria</taxon>
        <taxon>Bacillati</taxon>
        <taxon>Bacillota</taxon>
        <taxon>Bacilli</taxon>
        <taxon>Lactobacillales</taxon>
        <taxon>Enterococcaceae</taxon>
        <taxon>Enterococcus</taxon>
    </lineage>
</organism>
<dbReference type="RefSeq" id="WP_016183474.1">
    <property type="nucleotide sequence ID" value="NZ_JXKI01000004.1"/>
</dbReference>
<evidence type="ECO:0008006" key="3">
    <source>
        <dbReference type="Google" id="ProtNLM"/>
    </source>
</evidence>
<comment type="caution">
    <text evidence="1">The sequence shown here is derived from an EMBL/GenBank/DDBJ whole genome shotgun (WGS) entry which is preliminary data.</text>
</comment>
<dbReference type="AlphaFoldDB" id="S1MTU0"/>
<dbReference type="PATRIC" id="fig|1121865.3.peg.1294"/>
<keyword evidence="2" id="KW-1185">Reference proteome</keyword>
<dbReference type="OrthoDB" id="3078265at2"/>
<accession>S1MTU0</accession>
<sequence length="199" mass="23107">MKGNKMGRNLRTIVVCHGKSEVRIVENLRRNLKIPIAILSEKNGKNSIQIGKSLDRFLHKKLNKKKAVNDLGIIEYDKKGQPLDLKIFILMDLDDVQEHQMIENYKNGTLFSKHKFSNLIIPLYNDGNLEEVMLRMGYDTPNDKREKVMVYDRLFSAQNISENLTSIEKFMEDCKKCKQTNMELLLQHVIEHAKSVGNF</sequence>